<dbReference type="Gene3D" id="3.40.50.720">
    <property type="entry name" value="NAD(P)-binding Rossmann-like Domain"/>
    <property type="match status" value="2"/>
</dbReference>
<proteinExistence type="predicted"/>
<dbReference type="InterPro" id="IPR036291">
    <property type="entry name" value="NAD(P)-bd_dom_sf"/>
</dbReference>
<dbReference type="PANTHER" id="PTHR43157:SF73">
    <property type="entry name" value="WW DOMAIN-CONTAINING OXIDOREDUCTASE-LIKE PROTEIN"/>
    <property type="match status" value="1"/>
</dbReference>
<dbReference type="PRINTS" id="PR00080">
    <property type="entry name" value="SDRFAMILY"/>
</dbReference>
<keyword evidence="1" id="KW-0560">Oxidoreductase</keyword>
<evidence type="ECO:0000256" key="1">
    <source>
        <dbReference type="ARBA" id="ARBA00023002"/>
    </source>
</evidence>
<dbReference type="Proteomes" id="UP000037510">
    <property type="component" value="Unassembled WGS sequence"/>
</dbReference>
<name>A0A0L7L3U3_OPEBR</name>
<evidence type="ECO:0000313" key="2">
    <source>
        <dbReference type="EMBL" id="KOB69969.1"/>
    </source>
</evidence>
<keyword evidence="3" id="KW-1185">Reference proteome</keyword>
<dbReference type="SUPFAM" id="SSF51735">
    <property type="entry name" value="NAD(P)-binding Rossmann-fold domains"/>
    <property type="match status" value="2"/>
</dbReference>
<dbReference type="PANTHER" id="PTHR43157">
    <property type="entry name" value="PHOSPHATIDYLINOSITOL-GLYCAN BIOSYNTHESIS CLASS F PROTEIN-RELATED"/>
    <property type="match status" value="1"/>
</dbReference>
<gene>
    <name evidence="2" type="ORF">OBRU01_16485</name>
</gene>
<protein>
    <submittedName>
        <fullName evidence="2">Restnol dehydrogenase</fullName>
    </submittedName>
</protein>
<reference evidence="2 3" key="1">
    <citation type="journal article" date="2015" name="Genome Biol. Evol.">
        <title>The genome of winter moth (Operophtera brumata) provides a genomic perspective on sexual dimorphism and phenology.</title>
        <authorList>
            <person name="Derks M.F."/>
            <person name="Smit S."/>
            <person name="Salis L."/>
            <person name="Schijlen E."/>
            <person name="Bossers A."/>
            <person name="Mateman C."/>
            <person name="Pijl A.S."/>
            <person name="de Ridder D."/>
            <person name="Groenen M.A."/>
            <person name="Visser M.E."/>
            <person name="Megens H.J."/>
        </authorList>
    </citation>
    <scope>NUCLEOTIDE SEQUENCE [LARGE SCALE GENOMIC DNA]</scope>
    <source>
        <strain evidence="2">WM2013NL</strain>
        <tissue evidence="2">Head and thorax</tissue>
    </source>
</reference>
<dbReference type="EMBL" id="JTDY01003198">
    <property type="protein sequence ID" value="KOB69969.1"/>
    <property type="molecule type" value="Genomic_DNA"/>
</dbReference>
<comment type="caution">
    <text evidence="2">The sequence shown here is derived from an EMBL/GenBank/DDBJ whole genome shotgun (WGS) entry which is preliminary data.</text>
</comment>
<dbReference type="PRINTS" id="PR00081">
    <property type="entry name" value="GDHRDH"/>
</dbReference>
<dbReference type="GO" id="GO:0016491">
    <property type="term" value="F:oxidoreductase activity"/>
    <property type="evidence" value="ECO:0007669"/>
    <property type="project" value="UniProtKB-KW"/>
</dbReference>
<organism evidence="2 3">
    <name type="scientific">Operophtera brumata</name>
    <name type="common">Winter moth</name>
    <name type="synonym">Phalaena brumata</name>
    <dbReference type="NCBI Taxonomy" id="104452"/>
    <lineage>
        <taxon>Eukaryota</taxon>
        <taxon>Metazoa</taxon>
        <taxon>Ecdysozoa</taxon>
        <taxon>Arthropoda</taxon>
        <taxon>Hexapoda</taxon>
        <taxon>Insecta</taxon>
        <taxon>Pterygota</taxon>
        <taxon>Neoptera</taxon>
        <taxon>Endopterygota</taxon>
        <taxon>Lepidoptera</taxon>
        <taxon>Glossata</taxon>
        <taxon>Ditrysia</taxon>
        <taxon>Geometroidea</taxon>
        <taxon>Geometridae</taxon>
        <taxon>Larentiinae</taxon>
        <taxon>Operophtera</taxon>
    </lineage>
</organism>
<accession>A0A0L7L3U3</accession>
<dbReference type="Pfam" id="PF00106">
    <property type="entry name" value="adh_short"/>
    <property type="match status" value="2"/>
</dbReference>
<sequence length="503" mass="56670">MDYLSGARVIMACRNMDIAAFAKREIEESTAEKSTGTLIIENIDLCSLKSVREFAERVLASEDRVNILVNNAGVMCCPESRTEGGLETHIGSNHFAHALLTLLLLPKITKIHKIDLNDINFDKTPYNSLEAYSKSKIANIMFARALALQLKNNNIKDVTTYSLCPGIVYTNIDRHFKDTAWFWLTYFFRSPLLRWMWKSPRCGAQTTVYCAVDEECSTESGLYYRSEKRLEGCTAIVTGCNTGIGKETALDFYARAKEEIEQKAKSEKAGTLIVEKLDLCSLNSVREFVRRVLEKESCLQILVNNAGVMMCPEGRTEDGFETHIGSNHFGHSLLTLLLLPTMVRSSPSRIVNVSSYLHARFNLPLDDLNFDKTPYDAFAAYCRSKAANEHNIEGVTTYSLHPGVIRTDISRHFDKTVWYGASWAFNNILGWFMKSTKCGAQTTIFCAVDDACVDESGLYYSDCAVKQPSKQCQHEDQVDRLWTLTADSLKYDPFAKDIPSKHL</sequence>
<evidence type="ECO:0000313" key="3">
    <source>
        <dbReference type="Proteomes" id="UP000037510"/>
    </source>
</evidence>
<dbReference type="InterPro" id="IPR002347">
    <property type="entry name" value="SDR_fam"/>
</dbReference>
<dbReference type="STRING" id="104452.A0A0L7L3U3"/>
<dbReference type="AlphaFoldDB" id="A0A0L7L3U3"/>